<comment type="subunit">
    <text evidence="1">Component of the NuA4 histone acetyltransferase complex.</text>
</comment>
<dbReference type="InterPro" id="IPR016197">
    <property type="entry name" value="Chromo-like_dom_sf"/>
</dbReference>
<evidence type="ECO:0000256" key="1">
    <source>
        <dbReference type="ARBA" id="ARBA00011353"/>
    </source>
</evidence>
<dbReference type="Pfam" id="PF24626">
    <property type="entry name" value="SH3_Tf2-1"/>
    <property type="match status" value="1"/>
</dbReference>
<evidence type="ECO:0000313" key="3">
    <source>
        <dbReference type="EMBL" id="RKF83663.1"/>
    </source>
</evidence>
<dbReference type="InterPro" id="IPR023780">
    <property type="entry name" value="Chromo_domain"/>
</dbReference>
<dbReference type="SUPFAM" id="SSF54160">
    <property type="entry name" value="Chromo domain-like"/>
    <property type="match status" value="1"/>
</dbReference>
<reference evidence="3 4" key="1">
    <citation type="journal article" date="2018" name="BMC Genomics">
        <title>Comparative genome analyses reveal sequence features reflecting distinct modes of host-adaptation between dicot and monocot powdery mildew.</title>
        <authorList>
            <person name="Wu Y."/>
            <person name="Ma X."/>
            <person name="Pan Z."/>
            <person name="Kale S.D."/>
            <person name="Song Y."/>
            <person name="King H."/>
            <person name="Zhang Q."/>
            <person name="Presley C."/>
            <person name="Deng X."/>
            <person name="Wei C.I."/>
            <person name="Xiao S."/>
        </authorList>
    </citation>
    <scope>NUCLEOTIDE SEQUENCE [LARGE SCALE GENOMIC DNA]</scope>
    <source>
        <strain evidence="3">UMSG1</strain>
    </source>
</reference>
<evidence type="ECO:0000313" key="4">
    <source>
        <dbReference type="Proteomes" id="UP000285326"/>
    </source>
</evidence>
<dbReference type="GO" id="GO:0006338">
    <property type="term" value="P:chromatin remodeling"/>
    <property type="evidence" value="ECO:0007669"/>
    <property type="project" value="UniProtKB-ARBA"/>
</dbReference>
<dbReference type="AlphaFoldDB" id="A0A420JA35"/>
<feature type="domain" description="Chromo" evidence="2">
    <location>
        <begin position="109"/>
        <end position="165"/>
    </location>
</feature>
<dbReference type="InterPro" id="IPR056924">
    <property type="entry name" value="SH3_Tf2-1"/>
</dbReference>
<name>A0A420JA35_9PEZI</name>
<dbReference type="InterPro" id="IPR000953">
    <property type="entry name" value="Chromo/chromo_shadow_dom"/>
</dbReference>
<dbReference type="PROSITE" id="PS50013">
    <property type="entry name" value="CHROMO_2"/>
    <property type="match status" value="1"/>
</dbReference>
<organism evidence="3 4">
    <name type="scientific">Golovinomyces cichoracearum</name>
    <dbReference type="NCBI Taxonomy" id="62708"/>
    <lineage>
        <taxon>Eukaryota</taxon>
        <taxon>Fungi</taxon>
        <taxon>Dikarya</taxon>
        <taxon>Ascomycota</taxon>
        <taxon>Pezizomycotina</taxon>
        <taxon>Leotiomycetes</taxon>
        <taxon>Erysiphales</taxon>
        <taxon>Erysiphaceae</taxon>
        <taxon>Golovinomyces</taxon>
    </lineage>
</organism>
<dbReference type="EMBL" id="MCBS01015644">
    <property type="protein sequence ID" value="RKF83663.1"/>
    <property type="molecule type" value="Genomic_DNA"/>
</dbReference>
<gene>
    <name evidence="3" type="ORF">GcM1_156004</name>
</gene>
<accession>A0A420JA35</accession>
<dbReference type="Pfam" id="PF00385">
    <property type="entry name" value="Chromo"/>
    <property type="match status" value="1"/>
</dbReference>
<proteinExistence type="predicted"/>
<evidence type="ECO:0000259" key="2">
    <source>
        <dbReference type="PROSITE" id="PS50013"/>
    </source>
</evidence>
<dbReference type="Proteomes" id="UP000285326">
    <property type="component" value="Unassembled WGS sequence"/>
</dbReference>
<comment type="caution">
    <text evidence="3">The sequence shown here is derived from an EMBL/GenBank/DDBJ whole genome shotgun (WGS) entry which is preliminary data.</text>
</comment>
<dbReference type="Gene3D" id="2.40.50.40">
    <property type="match status" value="1"/>
</dbReference>
<protein>
    <recommendedName>
        <fullName evidence="2">Chromo domain-containing protein</fullName>
    </recommendedName>
</protein>
<sequence>MSMKKYYDDKNLSMFFSVGDFVMLRLHKGYTIPSAKQITKKLQQQVVGSFKVTKRIGKLAYRLDIPVNWKIHPIVKIAQLEPTSDPNNGPYNRQIKLDLPVQVDGVLEQEIEKILGKRIIKKRGNNILQFLATWVGFGPEHDEWIDIKGLKNARETIEIYENWLL</sequence>